<dbReference type="Proteomes" id="UP000275331">
    <property type="component" value="Unassembled WGS sequence"/>
</dbReference>
<proteinExistence type="predicted"/>
<accession>A0A3R9FQH3</accession>
<dbReference type="InterPro" id="IPR043019">
    <property type="entry name" value="GrlR_sf"/>
</dbReference>
<protein>
    <submittedName>
        <fullName evidence="1">Negative regulator GrlR</fullName>
    </submittedName>
</protein>
<evidence type="ECO:0000313" key="2">
    <source>
        <dbReference type="Proteomes" id="UP000275331"/>
    </source>
</evidence>
<sequence>MKDGIYRVTFDSNQNDYGFGIVTVRNGSINGGDHTCYYQGVFVGDKVDLRVVTYNKNNTSVFGDLDKFNLDLSFREMPGGAVFDGCVSGRSDLKLKGSMHFLDDAV</sequence>
<organism evidence="1 2">
    <name type="scientific">Atlantibacter subterraneus</name>
    <dbReference type="NCBI Taxonomy" id="255519"/>
    <lineage>
        <taxon>Bacteria</taxon>
        <taxon>Pseudomonadati</taxon>
        <taxon>Pseudomonadota</taxon>
        <taxon>Gammaproteobacteria</taxon>
        <taxon>Enterobacterales</taxon>
        <taxon>Enterobacteriaceae</taxon>
        <taxon>Atlantibacter</taxon>
    </lineage>
</organism>
<evidence type="ECO:0000313" key="1">
    <source>
        <dbReference type="EMBL" id="RSE24455.1"/>
    </source>
</evidence>
<dbReference type="RefSeq" id="WP_125294003.1">
    <property type="nucleotide sequence ID" value="NZ_RHWZ01000008.1"/>
</dbReference>
<dbReference type="OrthoDB" id="7856226at2"/>
<name>A0A3R9FQH3_9ENTR</name>
<gene>
    <name evidence="1" type="ORF">EGT71_14865</name>
</gene>
<comment type="caution">
    <text evidence="1">The sequence shown here is derived from an EMBL/GenBank/DDBJ whole genome shotgun (WGS) entry which is preliminary data.</text>
</comment>
<reference evidence="1 2" key="1">
    <citation type="submission" date="2018-10" db="EMBL/GenBank/DDBJ databases">
        <title>Transmission dynamics of multidrug resistant bacteria on intensive care unit surfaces.</title>
        <authorList>
            <person name="D'Souza A.W."/>
            <person name="Potter R.F."/>
            <person name="Wallace M."/>
            <person name="Shupe A."/>
            <person name="Patel S."/>
            <person name="Sun S."/>
            <person name="Gul D."/>
            <person name="Kwon J.H."/>
            <person name="Andleeb S."/>
            <person name="Burnham C.-A.D."/>
            <person name="Dantas G."/>
        </authorList>
    </citation>
    <scope>NUCLEOTIDE SEQUENCE [LARGE SCALE GENOMIC DNA]</scope>
    <source>
        <strain evidence="1 2">AS_373</strain>
    </source>
</reference>
<dbReference type="AlphaFoldDB" id="A0A3R9FQH3"/>
<dbReference type="Gene3D" id="2.40.128.380">
    <property type="entry name" value="T3SS negative regulator GrlR"/>
    <property type="match status" value="1"/>
</dbReference>
<dbReference type="EMBL" id="RHXB01000010">
    <property type="protein sequence ID" value="RSE24455.1"/>
    <property type="molecule type" value="Genomic_DNA"/>
</dbReference>